<dbReference type="SMART" id="SM00072">
    <property type="entry name" value="GuKc"/>
    <property type="match status" value="1"/>
</dbReference>
<dbReference type="PANTHER" id="PTHR23117:SF13">
    <property type="entry name" value="GUANYLATE KINASE"/>
    <property type="match status" value="1"/>
</dbReference>
<dbReference type="PROSITE" id="PS50052">
    <property type="entry name" value="GUANYLATE_KINASE_2"/>
    <property type="match status" value="1"/>
</dbReference>
<comment type="similarity">
    <text evidence="2">Belongs to the guanylate kinase family.</text>
</comment>
<name>E0NIA2_PEDAC</name>
<reference evidence="7" key="1">
    <citation type="submission" date="2010-07" db="EMBL/GenBank/DDBJ databases">
        <authorList>
            <person name="Muzny D."/>
            <person name="Qin X."/>
            <person name="Deng J."/>
            <person name="Jiang H."/>
            <person name="Liu Y."/>
            <person name="Qu J."/>
            <person name="Song X.-Z."/>
            <person name="Zhang L."/>
            <person name="Thornton R."/>
            <person name="Coyle M."/>
            <person name="Francisco L."/>
            <person name="Jackson L."/>
            <person name="Javaid M."/>
            <person name="Korchina V."/>
            <person name="Kovar C."/>
            <person name="Mata R."/>
            <person name="Mathew T."/>
            <person name="Ngo R."/>
            <person name="Nguyen L."/>
            <person name="Nguyen N."/>
            <person name="Okwuonu G."/>
            <person name="Ongeri F."/>
            <person name="Pham C."/>
            <person name="Simmons D."/>
            <person name="Wilczek-Boney K."/>
            <person name="Hale W."/>
            <person name="Jakkamsetti A."/>
            <person name="Pham P."/>
            <person name="Ruth R."/>
            <person name="San Lucas F."/>
            <person name="Warren J."/>
            <person name="Zhang J."/>
            <person name="Zhao Z."/>
            <person name="Zhou C."/>
            <person name="Zhu D."/>
            <person name="Lee S."/>
            <person name="Bess C."/>
            <person name="Blankenburg K."/>
            <person name="Forbes L."/>
            <person name="Fu Q."/>
            <person name="Gubbala S."/>
            <person name="Hirani K."/>
            <person name="Jayaseelan J.C."/>
            <person name="Lara F."/>
            <person name="Munidasa M."/>
            <person name="Palculict T."/>
            <person name="Patil S."/>
            <person name="Pu L.-L."/>
            <person name="Saada N."/>
            <person name="Tang L."/>
            <person name="Weissenberger G."/>
            <person name="Zhu Y."/>
            <person name="Hemphill L."/>
            <person name="Shang Y."/>
            <person name="Youmans B."/>
            <person name="Ayvaz T."/>
            <person name="Ross M."/>
            <person name="Santibanez J."/>
            <person name="Aqrawi P."/>
            <person name="Gross S."/>
            <person name="Joshi V."/>
            <person name="Fowler G."/>
            <person name="Nazareth L."/>
            <person name="Reid J."/>
            <person name="Worley K."/>
            <person name="Petrosino J."/>
            <person name="Highlander S."/>
            <person name="Gibbs R."/>
        </authorList>
    </citation>
    <scope>NUCLEOTIDE SEQUENCE [LARGE SCALE GENOMIC DNA]</scope>
    <source>
        <strain evidence="7">DSM 20284</strain>
    </source>
</reference>
<protein>
    <submittedName>
        <fullName evidence="7">Guanylate kinase</fullName>
        <ecNumber evidence="7">2.7.4.8</ecNumber>
    </submittedName>
</protein>
<dbReference type="Pfam" id="PF00625">
    <property type="entry name" value="Guanylate_kin"/>
    <property type="match status" value="1"/>
</dbReference>
<dbReference type="GO" id="GO:0004385">
    <property type="term" value="F:GMP kinase activity"/>
    <property type="evidence" value="ECO:0007669"/>
    <property type="project" value="UniProtKB-EC"/>
</dbReference>
<evidence type="ECO:0000256" key="4">
    <source>
        <dbReference type="ARBA" id="ARBA00022777"/>
    </source>
</evidence>
<proteinExistence type="inferred from homology"/>
<organism evidence="7 8">
    <name type="scientific">Pediococcus acidilactici DSM 20284</name>
    <dbReference type="NCBI Taxonomy" id="862514"/>
    <lineage>
        <taxon>Bacteria</taxon>
        <taxon>Bacillati</taxon>
        <taxon>Bacillota</taxon>
        <taxon>Bacilli</taxon>
        <taxon>Lactobacillales</taxon>
        <taxon>Lactobacillaceae</taxon>
        <taxon>Pediococcus</taxon>
        <taxon>Pediococcus acidilactici group</taxon>
    </lineage>
</organism>
<keyword evidence="3 7" id="KW-0808">Transferase</keyword>
<keyword evidence="8" id="KW-1185">Reference proteome</keyword>
<dbReference type="InterPro" id="IPR008145">
    <property type="entry name" value="GK/Ca_channel_bsu"/>
</dbReference>
<keyword evidence="4 7" id="KW-0418">Kinase</keyword>
<dbReference type="PANTHER" id="PTHR23117">
    <property type="entry name" value="GUANYLATE KINASE-RELATED"/>
    <property type="match status" value="1"/>
</dbReference>
<evidence type="ECO:0000256" key="2">
    <source>
        <dbReference type="ARBA" id="ARBA00005790"/>
    </source>
</evidence>
<evidence type="ECO:0000313" key="7">
    <source>
        <dbReference type="EMBL" id="EFL94865.1"/>
    </source>
</evidence>
<dbReference type="EC" id="2.7.4.8" evidence="7"/>
<dbReference type="HOGENOM" id="CLU_001715_1_2_9"/>
<dbReference type="GO" id="GO:0005829">
    <property type="term" value="C:cytosol"/>
    <property type="evidence" value="ECO:0007669"/>
    <property type="project" value="TreeGrafter"/>
</dbReference>
<dbReference type="Proteomes" id="UP000004470">
    <property type="component" value="Unassembled WGS sequence"/>
</dbReference>
<dbReference type="InterPro" id="IPR027417">
    <property type="entry name" value="P-loop_NTPase"/>
</dbReference>
<accession>E0NIA2</accession>
<gene>
    <name evidence="7" type="primary">gmk2</name>
    <name evidence="7" type="ORF">HMPREF0623_1733</name>
</gene>
<evidence type="ECO:0000256" key="1">
    <source>
        <dbReference type="ARBA" id="ARBA00003531"/>
    </source>
</evidence>
<evidence type="ECO:0000259" key="6">
    <source>
        <dbReference type="PROSITE" id="PS50052"/>
    </source>
</evidence>
<dbReference type="InterPro" id="IPR008144">
    <property type="entry name" value="Guanylate_kin-like_dom"/>
</dbReference>
<sequence length="199" mass="22922">MQIFKLGVREMNKIIVIAGPTGSGKTTVADYLNQRYGVVKVITHTTRPQRTNEKQGVDYYFETADSFDQNHYLEQVQYAHYRYGSSYEGLTQAWQKNPIACIVLDTAGAITYQQKLGDQVEILFLRVQKEATLKQRLLKRGDSMDSITKRINSPEYRRDMELPSELQGKATVIDNDDWQATKQKLDAFYLQVKKQTLDV</sequence>
<feature type="domain" description="Guanylate kinase-like" evidence="6">
    <location>
        <begin position="12"/>
        <end position="190"/>
    </location>
</feature>
<evidence type="ECO:0000256" key="5">
    <source>
        <dbReference type="ARBA" id="ARBA00048594"/>
    </source>
</evidence>
<evidence type="ECO:0000256" key="3">
    <source>
        <dbReference type="ARBA" id="ARBA00022679"/>
    </source>
</evidence>
<comment type="catalytic activity">
    <reaction evidence="5">
        <text>GMP + ATP = GDP + ADP</text>
        <dbReference type="Rhea" id="RHEA:20780"/>
        <dbReference type="ChEBI" id="CHEBI:30616"/>
        <dbReference type="ChEBI" id="CHEBI:58115"/>
        <dbReference type="ChEBI" id="CHEBI:58189"/>
        <dbReference type="ChEBI" id="CHEBI:456216"/>
        <dbReference type="EC" id="2.7.4.8"/>
    </reaction>
</comment>
<comment type="function">
    <text evidence="1">Essential for recycling GMP and indirectly, cGMP.</text>
</comment>
<dbReference type="SUPFAM" id="SSF52540">
    <property type="entry name" value="P-loop containing nucleoside triphosphate hydrolases"/>
    <property type="match status" value="1"/>
</dbReference>
<dbReference type="Gene3D" id="3.40.50.300">
    <property type="entry name" value="P-loop containing nucleotide triphosphate hydrolases"/>
    <property type="match status" value="1"/>
</dbReference>
<dbReference type="eggNOG" id="COG0194">
    <property type="taxonomic scope" value="Bacteria"/>
</dbReference>
<dbReference type="AlphaFoldDB" id="E0NIA2"/>
<evidence type="ECO:0000313" key="8">
    <source>
        <dbReference type="Proteomes" id="UP000004470"/>
    </source>
</evidence>
<comment type="caution">
    <text evidence="7">The sequence shown here is derived from an EMBL/GenBank/DDBJ whole genome shotgun (WGS) entry which is preliminary data.</text>
</comment>
<dbReference type="EMBL" id="AEEG01000009">
    <property type="protein sequence ID" value="EFL94865.1"/>
    <property type="molecule type" value="Genomic_DNA"/>
</dbReference>